<dbReference type="GO" id="GO:0032259">
    <property type="term" value="P:methylation"/>
    <property type="evidence" value="ECO:0007669"/>
    <property type="project" value="UniProtKB-KW"/>
</dbReference>
<dbReference type="EMBL" id="JBEPAZ010000017">
    <property type="protein sequence ID" value="MER6430234.1"/>
    <property type="molecule type" value="Genomic_DNA"/>
</dbReference>
<accession>A0ABV1U969</accession>
<dbReference type="Proteomes" id="UP001470023">
    <property type="component" value="Unassembled WGS sequence"/>
</dbReference>
<feature type="domain" description="MmeI-like DNA-methyltransferase" evidence="9">
    <location>
        <begin position="354"/>
        <end position="611"/>
    </location>
</feature>
<feature type="domain" description="MmeI-like helicase spacer" evidence="6">
    <location>
        <begin position="199"/>
        <end position="273"/>
    </location>
</feature>
<dbReference type="Pfam" id="PF20465">
    <property type="entry name" value="MmeI_hel"/>
    <property type="match status" value="1"/>
</dbReference>
<dbReference type="InterPro" id="IPR029063">
    <property type="entry name" value="SAM-dependent_MTases_sf"/>
</dbReference>
<evidence type="ECO:0000256" key="3">
    <source>
        <dbReference type="ARBA" id="ARBA00022679"/>
    </source>
</evidence>
<dbReference type="EC" id="2.1.1.72" evidence="1"/>
<dbReference type="InterPro" id="IPR046816">
    <property type="entry name" value="MmeI_Mtase"/>
</dbReference>
<name>A0ABV1U969_9ACTN</name>
<organism evidence="10 11">
    <name type="scientific">Streptomyces sp. 900105245</name>
    <dbReference type="NCBI Taxonomy" id="3154379"/>
    <lineage>
        <taxon>Bacteria</taxon>
        <taxon>Bacillati</taxon>
        <taxon>Actinomycetota</taxon>
        <taxon>Actinomycetes</taxon>
        <taxon>Kitasatosporales</taxon>
        <taxon>Streptomycetaceae</taxon>
        <taxon>Streptomyces</taxon>
    </lineage>
</organism>
<dbReference type="InterPro" id="IPR046820">
    <property type="entry name" value="MmeI_TRD"/>
</dbReference>
<evidence type="ECO:0000259" key="7">
    <source>
        <dbReference type="Pfam" id="PF20466"/>
    </source>
</evidence>
<evidence type="ECO:0000259" key="9">
    <source>
        <dbReference type="Pfam" id="PF20473"/>
    </source>
</evidence>
<gene>
    <name evidence="10" type="ORF">ABT272_21190</name>
</gene>
<dbReference type="RefSeq" id="WP_352064114.1">
    <property type="nucleotide sequence ID" value="NZ_JBEPAZ010000017.1"/>
</dbReference>
<evidence type="ECO:0000256" key="1">
    <source>
        <dbReference type="ARBA" id="ARBA00011900"/>
    </source>
</evidence>
<evidence type="ECO:0000259" key="6">
    <source>
        <dbReference type="Pfam" id="PF20465"/>
    </source>
</evidence>
<sequence>MTLGVSGSTGNAVATLDKSEIRQRARRFAATWAGTASEHADKQPFWDAFFQVFGVERRQVAIYERIAKRASTGRRGWLDLLVPGEMGVEQKSAGKSLDTAMDQLIDYLPSLPPAEHPWLLIVSDFGNFKWHNLESGASGTFALQELPDHLELFWWLAGYQVPHRDYGDEVAANLTATQLLADVYDALVSSGYPMGDSREWITRLLFCLFADDAGVWDRRAFQSYLALHTAIDGHDLGDVIGRIYRVLNTAPKDRPGNLDEDLRQFTYINGDLFAHDLWPVTGNAEVRRVILEACSFDWSIISPAIFGSLFQNVMSPKERRQLGAHYTTERDILRTIRPLFLDELEAELESTTTLPKLRAFHERLANLTFFDPACGCGNFLVISYREIRRLETACLRKIAEKERLTSAGQRVADLSLLCKVTVDHFYGIEVEEFPARIARTALYLMDHLENRRVSVEFGEHFMRFPIPATVNISIGNALREDWQAVLPASECDYVFGNPPFAGQKTRAADQTADLKHVWGSSYSRWLDYVTGWYRLAAEYIAGTNARAAFVSTNSITQGEQIARVWRFMLDKGMKIDFAHRTFTWISEARGKAIVHVVIVGFSSRERQTRHLIYDYPSPSGEPVVEQVSHVNPYLLAAPDILVEAASSPLSPSLPPVQYGNKPSDGGHLIVEKEDRPADDDAAARYLRPYLGARELLHGEQRWCIWMENPDADAVRRSSWLRNRIASVQKFREDSSAADTRKQAATPWRFFRTPQPNTAYIAIPRHVSHTRQWFTVAYEDPHVIASDALFTANDPDGLLFAVLSSSMFTAWLGSVGGRIKSDFRFSGAVVYNTFPLPQLTDRQREDVIAAGMGVIAARENHPDVSLADLYSPLSTPPDIQTAHRMLDRVVDRIFAPRSRPSSVTDRMNILFPAYETMVGHLFAAEPVSRRRRSKGI</sequence>
<evidence type="ECO:0000259" key="8">
    <source>
        <dbReference type="Pfam" id="PF20467"/>
    </source>
</evidence>
<dbReference type="PANTHER" id="PTHR33841">
    <property type="entry name" value="DNA METHYLTRANSFERASE YEEA-RELATED"/>
    <property type="match status" value="1"/>
</dbReference>
<dbReference type="InterPro" id="IPR046818">
    <property type="entry name" value="MmeI_C"/>
</dbReference>
<dbReference type="Pfam" id="PF20467">
    <property type="entry name" value="MmeI_C"/>
    <property type="match status" value="1"/>
</dbReference>
<protein>
    <recommendedName>
        <fullName evidence="1">site-specific DNA-methyltransferase (adenine-specific)</fullName>
        <ecNumber evidence="1">2.1.1.72</ecNumber>
    </recommendedName>
</protein>
<comment type="caution">
    <text evidence="10">The sequence shown here is derived from an EMBL/GenBank/DDBJ whole genome shotgun (WGS) entry which is preliminary data.</text>
</comment>
<feature type="domain" description="MmeI-like C-terminal" evidence="8">
    <location>
        <begin position="839"/>
        <end position="920"/>
    </location>
</feature>
<evidence type="ECO:0000259" key="5">
    <source>
        <dbReference type="Pfam" id="PF20464"/>
    </source>
</evidence>
<evidence type="ECO:0000313" key="10">
    <source>
        <dbReference type="EMBL" id="MER6430234.1"/>
    </source>
</evidence>
<dbReference type="Pfam" id="PF20464">
    <property type="entry name" value="MmeI_N"/>
    <property type="match status" value="1"/>
</dbReference>
<dbReference type="PANTHER" id="PTHR33841:SF1">
    <property type="entry name" value="DNA METHYLTRANSFERASE A"/>
    <property type="match status" value="1"/>
</dbReference>
<dbReference type="InterPro" id="IPR046817">
    <property type="entry name" value="MmeI_N"/>
</dbReference>
<dbReference type="InterPro" id="IPR046819">
    <property type="entry name" value="MmeI_hel"/>
</dbReference>
<feature type="domain" description="MmeI-like N-terminal" evidence="5">
    <location>
        <begin position="24"/>
        <end position="189"/>
    </location>
</feature>
<evidence type="ECO:0000256" key="2">
    <source>
        <dbReference type="ARBA" id="ARBA00022603"/>
    </source>
</evidence>
<feature type="domain" description="MmeI-like target recognition" evidence="7">
    <location>
        <begin position="637"/>
        <end position="838"/>
    </location>
</feature>
<evidence type="ECO:0000313" key="11">
    <source>
        <dbReference type="Proteomes" id="UP001470023"/>
    </source>
</evidence>
<keyword evidence="3" id="KW-0808">Transferase</keyword>
<dbReference type="GO" id="GO:0008168">
    <property type="term" value="F:methyltransferase activity"/>
    <property type="evidence" value="ECO:0007669"/>
    <property type="project" value="UniProtKB-KW"/>
</dbReference>
<dbReference type="SUPFAM" id="SSF53335">
    <property type="entry name" value="S-adenosyl-L-methionine-dependent methyltransferases"/>
    <property type="match status" value="1"/>
</dbReference>
<comment type="catalytic activity">
    <reaction evidence="4">
        <text>a 2'-deoxyadenosine in DNA + S-adenosyl-L-methionine = an N(6)-methyl-2'-deoxyadenosine in DNA + S-adenosyl-L-homocysteine + H(+)</text>
        <dbReference type="Rhea" id="RHEA:15197"/>
        <dbReference type="Rhea" id="RHEA-COMP:12418"/>
        <dbReference type="Rhea" id="RHEA-COMP:12419"/>
        <dbReference type="ChEBI" id="CHEBI:15378"/>
        <dbReference type="ChEBI" id="CHEBI:57856"/>
        <dbReference type="ChEBI" id="CHEBI:59789"/>
        <dbReference type="ChEBI" id="CHEBI:90615"/>
        <dbReference type="ChEBI" id="CHEBI:90616"/>
        <dbReference type="EC" id="2.1.1.72"/>
    </reaction>
</comment>
<dbReference type="Gene3D" id="3.40.50.150">
    <property type="entry name" value="Vaccinia Virus protein VP39"/>
    <property type="match status" value="1"/>
</dbReference>
<proteinExistence type="predicted"/>
<evidence type="ECO:0000256" key="4">
    <source>
        <dbReference type="ARBA" id="ARBA00047942"/>
    </source>
</evidence>
<dbReference type="InterPro" id="IPR050953">
    <property type="entry name" value="N4_N6_ade-DNA_methylase"/>
</dbReference>
<dbReference type="Pfam" id="PF20473">
    <property type="entry name" value="MmeI_Mtase"/>
    <property type="match status" value="1"/>
</dbReference>
<reference evidence="10 11" key="1">
    <citation type="submission" date="2024-06" db="EMBL/GenBank/DDBJ databases">
        <title>The Natural Products Discovery Center: Release of the First 8490 Sequenced Strains for Exploring Actinobacteria Biosynthetic Diversity.</title>
        <authorList>
            <person name="Kalkreuter E."/>
            <person name="Kautsar S.A."/>
            <person name="Yang D."/>
            <person name="Bader C.D."/>
            <person name="Teijaro C.N."/>
            <person name="Fluegel L."/>
            <person name="Davis C.M."/>
            <person name="Simpson J.R."/>
            <person name="Lauterbach L."/>
            <person name="Steele A.D."/>
            <person name="Gui C."/>
            <person name="Meng S."/>
            <person name="Li G."/>
            <person name="Viehrig K."/>
            <person name="Ye F."/>
            <person name="Su P."/>
            <person name="Kiefer A.F."/>
            <person name="Nichols A."/>
            <person name="Cepeda A.J."/>
            <person name="Yan W."/>
            <person name="Fan B."/>
            <person name="Jiang Y."/>
            <person name="Adhikari A."/>
            <person name="Zheng C.-J."/>
            <person name="Schuster L."/>
            <person name="Cowan T.M."/>
            <person name="Smanski M.J."/>
            <person name="Chevrette M.G."/>
            <person name="De Carvalho L.P.S."/>
            <person name="Shen B."/>
        </authorList>
    </citation>
    <scope>NUCLEOTIDE SEQUENCE [LARGE SCALE GENOMIC DNA]</scope>
    <source>
        <strain evidence="10 11">NPDC001166</strain>
    </source>
</reference>
<dbReference type="Pfam" id="PF20466">
    <property type="entry name" value="MmeI_TRD"/>
    <property type="match status" value="1"/>
</dbReference>
<keyword evidence="2 10" id="KW-0489">Methyltransferase</keyword>
<keyword evidence="11" id="KW-1185">Reference proteome</keyword>